<feature type="transmembrane region" description="Helical" evidence="1">
    <location>
        <begin position="174"/>
        <end position="193"/>
    </location>
</feature>
<protein>
    <submittedName>
        <fullName evidence="2">Uncharacterized protein</fullName>
    </submittedName>
</protein>
<evidence type="ECO:0000256" key="1">
    <source>
        <dbReference type="SAM" id="Phobius"/>
    </source>
</evidence>
<accession>A0A9P5TWC9</accession>
<gene>
    <name evidence="2" type="ORF">BDP27DRAFT_1346215</name>
</gene>
<dbReference type="EMBL" id="JADNRY010000496">
    <property type="protein sequence ID" value="KAF9047225.1"/>
    <property type="molecule type" value="Genomic_DNA"/>
</dbReference>
<organism evidence="2 3">
    <name type="scientific">Rhodocollybia butyracea</name>
    <dbReference type="NCBI Taxonomy" id="206335"/>
    <lineage>
        <taxon>Eukaryota</taxon>
        <taxon>Fungi</taxon>
        <taxon>Dikarya</taxon>
        <taxon>Basidiomycota</taxon>
        <taxon>Agaricomycotina</taxon>
        <taxon>Agaricomycetes</taxon>
        <taxon>Agaricomycetidae</taxon>
        <taxon>Agaricales</taxon>
        <taxon>Marasmiineae</taxon>
        <taxon>Omphalotaceae</taxon>
        <taxon>Rhodocollybia</taxon>
    </lineage>
</organism>
<evidence type="ECO:0000313" key="3">
    <source>
        <dbReference type="Proteomes" id="UP000772434"/>
    </source>
</evidence>
<feature type="transmembrane region" description="Helical" evidence="1">
    <location>
        <begin position="61"/>
        <end position="79"/>
    </location>
</feature>
<dbReference type="AlphaFoldDB" id="A0A9P5TWC9"/>
<keyword evidence="1" id="KW-0812">Transmembrane</keyword>
<feature type="transmembrane region" description="Helical" evidence="1">
    <location>
        <begin position="91"/>
        <end position="117"/>
    </location>
</feature>
<dbReference type="Proteomes" id="UP000772434">
    <property type="component" value="Unassembled WGS sequence"/>
</dbReference>
<keyword evidence="1" id="KW-0472">Membrane</keyword>
<proteinExistence type="predicted"/>
<comment type="caution">
    <text evidence="2">The sequence shown here is derived from an EMBL/GenBank/DDBJ whole genome shotgun (WGS) entry which is preliminary data.</text>
</comment>
<keyword evidence="1" id="KW-1133">Transmembrane helix</keyword>
<feature type="transmembrane region" description="Helical" evidence="1">
    <location>
        <begin position="138"/>
        <end position="168"/>
    </location>
</feature>
<reference evidence="2" key="1">
    <citation type="submission" date="2020-11" db="EMBL/GenBank/DDBJ databases">
        <authorList>
            <consortium name="DOE Joint Genome Institute"/>
            <person name="Ahrendt S."/>
            <person name="Riley R."/>
            <person name="Andreopoulos W."/>
            <person name="Labutti K."/>
            <person name="Pangilinan J."/>
            <person name="Ruiz-Duenas F.J."/>
            <person name="Barrasa J.M."/>
            <person name="Sanchez-Garcia M."/>
            <person name="Camarero S."/>
            <person name="Miyauchi S."/>
            <person name="Serrano A."/>
            <person name="Linde D."/>
            <person name="Babiker R."/>
            <person name="Drula E."/>
            <person name="Ayuso-Fernandez I."/>
            <person name="Pacheco R."/>
            <person name="Padilla G."/>
            <person name="Ferreira P."/>
            <person name="Barriuso J."/>
            <person name="Kellner H."/>
            <person name="Castanera R."/>
            <person name="Alfaro M."/>
            <person name="Ramirez L."/>
            <person name="Pisabarro A.G."/>
            <person name="Kuo A."/>
            <person name="Tritt A."/>
            <person name="Lipzen A."/>
            <person name="He G."/>
            <person name="Yan M."/>
            <person name="Ng V."/>
            <person name="Cullen D."/>
            <person name="Martin F."/>
            <person name="Rosso M.-N."/>
            <person name="Henrissat B."/>
            <person name="Hibbett D."/>
            <person name="Martinez A.T."/>
            <person name="Grigoriev I.V."/>
        </authorList>
    </citation>
    <scope>NUCLEOTIDE SEQUENCE</scope>
    <source>
        <strain evidence="2">AH 40177</strain>
    </source>
</reference>
<feature type="transmembrane region" description="Helical" evidence="1">
    <location>
        <begin position="7"/>
        <end position="24"/>
    </location>
</feature>
<feature type="transmembrane region" description="Helical" evidence="1">
    <location>
        <begin position="30"/>
        <end position="54"/>
    </location>
</feature>
<keyword evidence="3" id="KW-1185">Reference proteome</keyword>
<evidence type="ECO:0000313" key="2">
    <source>
        <dbReference type="EMBL" id="KAF9047225.1"/>
    </source>
</evidence>
<sequence>MVGIFCLYRLVVFIIQAILTRTASVHIKDIIALIVADEALFSIGFVTLLYVAFCEPHPYQFFLFAAVLCELVGINSHWGSTTGTLSSTSNWVKASILIIFLATLIQVFHTVNLIWLCRRAPQKPEHLNPNSPSASSSTLGSTCTTLILSTTSILLLIRGITSLVITFQVQNDPIIWYTLIALPELLCVVLYAVPSAMALGRV</sequence>
<name>A0A9P5TWC9_9AGAR</name>